<keyword evidence="3" id="KW-1185">Reference proteome</keyword>
<accession>A0A2P8ECQ9</accession>
<organism evidence="2 3">
    <name type="scientific">Cecembia rubra</name>
    <dbReference type="NCBI Taxonomy" id="1485585"/>
    <lineage>
        <taxon>Bacteria</taxon>
        <taxon>Pseudomonadati</taxon>
        <taxon>Bacteroidota</taxon>
        <taxon>Cytophagia</taxon>
        <taxon>Cytophagales</taxon>
        <taxon>Cyclobacteriaceae</taxon>
        <taxon>Cecembia</taxon>
    </lineage>
</organism>
<dbReference type="Proteomes" id="UP000240708">
    <property type="component" value="Unassembled WGS sequence"/>
</dbReference>
<evidence type="ECO:0000313" key="3">
    <source>
        <dbReference type="Proteomes" id="UP000240708"/>
    </source>
</evidence>
<protein>
    <submittedName>
        <fullName evidence="2">Putative membrane protein</fullName>
    </submittedName>
</protein>
<feature type="transmembrane region" description="Helical" evidence="1">
    <location>
        <begin position="333"/>
        <end position="351"/>
    </location>
</feature>
<comment type="caution">
    <text evidence="2">The sequence shown here is derived from an EMBL/GenBank/DDBJ whole genome shotgun (WGS) entry which is preliminary data.</text>
</comment>
<evidence type="ECO:0000313" key="2">
    <source>
        <dbReference type="EMBL" id="PSL07241.1"/>
    </source>
</evidence>
<name>A0A2P8ECQ9_9BACT</name>
<dbReference type="PANTHER" id="PTHR34289:SF8">
    <property type="entry name" value="DUF819 DOMAIN-CONTAINING PROTEIN"/>
    <property type="match status" value="1"/>
</dbReference>
<feature type="transmembrane region" description="Helical" evidence="1">
    <location>
        <begin position="363"/>
        <end position="383"/>
    </location>
</feature>
<feature type="transmembrane region" description="Helical" evidence="1">
    <location>
        <begin position="98"/>
        <end position="117"/>
    </location>
</feature>
<feature type="transmembrane region" description="Helical" evidence="1">
    <location>
        <begin position="274"/>
        <end position="296"/>
    </location>
</feature>
<proteinExistence type="predicted"/>
<dbReference type="PANTHER" id="PTHR34289">
    <property type="entry name" value="PROTEIN, PUTATIVE (DUF819)-RELATED"/>
    <property type="match status" value="1"/>
</dbReference>
<feature type="transmembrane region" description="Helical" evidence="1">
    <location>
        <begin position="35"/>
        <end position="52"/>
    </location>
</feature>
<reference evidence="2 3" key="1">
    <citation type="submission" date="2018-03" db="EMBL/GenBank/DDBJ databases">
        <title>Genomic Encyclopedia of Archaeal and Bacterial Type Strains, Phase II (KMG-II): from individual species to whole genera.</title>
        <authorList>
            <person name="Goeker M."/>
        </authorList>
    </citation>
    <scope>NUCLEOTIDE SEQUENCE [LARGE SCALE GENOMIC DNA]</scope>
    <source>
        <strain evidence="2 3">DSM 28057</strain>
    </source>
</reference>
<feature type="transmembrane region" description="Helical" evidence="1">
    <location>
        <begin position="194"/>
        <end position="215"/>
    </location>
</feature>
<feature type="transmembrane region" description="Helical" evidence="1">
    <location>
        <begin position="129"/>
        <end position="149"/>
    </location>
</feature>
<feature type="transmembrane region" description="Helical" evidence="1">
    <location>
        <begin position="308"/>
        <end position="327"/>
    </location>
</feature>
<dbReference type="AlphaFoldDB" id="A0A2P8ECQ9"/>
<feature type="transmembrane region" description="Helical" evidence="1">
    <location>
        <begin position="161"/>
        <end position="182"/>
    </location>
</feature>
<keyword evidence="1" id="KW-1133">Transmembrane helix</keyword>
<sequence>MTLTLLVLLFFYMLSPALILWLCRKFPFLEKLGPVIIAYIFGLILGNSNLLPQMGSFLNEFILINPKASQEEIEGLFFNGQITENNLLAFKIYGLKDALLSVSVLLAIPLMLFSSNIQQWKSLAGKTLASLFIGLFSVISMICLGYFLFRQSEIPDFWKIAGLLVGVYTGGTPNLASLKMMLDVDPGTYILTHTYDLVIGVFYLSFLVTFGKNLFGKFLPQFPKNPSQIGEIPDRNMSTFKSGNKAKHILLGIGYALLIVVLGAGLGLSVPESMLMVVTILTITTLAILASTVNAINKIPLTFETGMYFILIFSVVVASMADIRALTEFNPELLGYISLAVFGSLSLHLLLSRIFKIDADTTMITSVSFICSPPFVPVIAGALGNKNIIISGITIGIVGYAIGNYLGFFMANFLKMF</sequence>
<feature type="transmembrane region" description="Helical" evidence="1">
    <location>
        <begin position="249"/>
        <end position="268"/>
    </location>
</feature>
<keyword evidence="1" id="KW-0472">Membrane</keyword>
<evidence type="ECO:0000256" key="1">
    <source>
        <dbReference type="SAM" id="Phobius"/>
    </source>
</evidence>
<dbReference type="EMBL" id="PYGF01000001">
    <property type="protein sequence ID" value="PSL07241.1"/>
    <property type="molecule type" value="Genomic_DNA"/>
</dbReference>
<keyword evidence="1" id="KW-0812">Transmembrane</keyword>
<dbReference type="InterPro" id="IPR008537">
    <property type="entry name" value="DUF819"/>
</dbReference>
<dbReference type="OrthoDB" id="653763at2"/>
<feature type="transmembrane region" description="Helical" evidence="1">
    <location>
        <begin position="389"/>
        <end position="414"/>
    </location>
</feature>
<gene>
    <name evidence="2" type="ORF">CLV48_101171</name>
</gene>
<dbReference type="Pfam" id="PF05684">
    <property type="entry name" value="DUF819"/>
    <property type="match status" value="1"/>
</dbReference>